<dbReference type="KEGG" id="bam:Bamb_0901"/>
<keyword evidence="2" id="KW-1185">Reference proteome</keyword>
<sequence>MPETTCAGISETCQSDTIYPNIQCLSKERRPKMNVSGSTMTSRTLKITDEKSAFAALEKALQNELGDSTYNIEFVGWPKLVIKLEGPGYNSTITSDVAEALVDLQTAINRSYARLVHHSADSRTLTGAERSKLQFKAEVKKGSSLINVDLGDYLKTLTQELVSKMTPESLVISIIGVAAVAGSVVAYKSYLKARSDDKKVDADASKAIALSQEETKRLETLAKALKVEPAVAAAKSDFDDTRNTLLKSVGDAKHLAVNDVTITQETARVLASSKRTPSQEAQLNGTYMILSTDLRQQDYIKLRVQRVQDGLEFSATFQDNSLDRAQIGLLQQAEWGRTPVYLSINATLLRGEVTTAGIISVTPQPLSAKKAPRVVRKRVSRGTKQ</sequence>
<proteinExistence type="predicted"/>
<name>Q0BHB3_BURCM</name>
<dbReference type="eggNOG" id="ENOG50342Z4">
    <property type="taxonomic scope" value="Bacteria"/>
</dbReference>
<evidence type="ECO:0000313" key="2">
    <source>
        <dbReference type="Proteomes" id="UP000000662"/>
    </source>
</evidence>
<dbReference type="EMBL" id="CP000440">
    <property type="protein sequence ID" value="ABI86460.1"/>
    <property type="molecule type" value="Genomic_DNA"/>
</dbReference>
<dbReference type="AlphaFoldDB" id="Q0BHB3"/>
<organism evidence="1 2">
    <name type="scientific">Burkholderia ambifaria (strain ATCC BAA-244 / DSM 16087 / CCUG 44356 / LMG 19182 / AMMD)</name>
    <name type="common">Burkholderia cepacia (strain AMMD)</name>
    <dbReference type="NCBI Taxonomy" id="339670"/>
    <lineage>
        <taxon>Bacteria</taxon>
        <taxon>Pseudomonadati</taxon>
        <taxon>Pseudomonadota</taxon>
        <taxon>Betaproteobacteria</taxon>
        <taxon>Burkholderiales</taxon>
        <taxon>Burkholderiaceae</taxon>
        <taxon>Burkholderia</taxon>
        <taxon>Burkholderia cepacia complex</taxon>
    </lineage>
</organism>
<gene>
    <name evidence="1" type="ordered locus">Bamb_0901</name>
</gene>
<accession>Q0BHB3</accession>
<protein>
    <submittedName>
        <fullName evidence="1">Uncharacterized protein</fullName>
    </submittedName>
</protein>
<dbReference type="Proteomes" id="UP000000662">
    <property type="component" value="Chromosome 1"/>
</dbReference>
<evidence type="ECO:0000313" key="1">
    <source>
        <dbReference type="EMBL" id="ABI86460.1"/>
    </source>
</evidence>
<reference evidence="1" key="1">
    <citation type="submission" date="2009-01" db="EMBL/GenBank/DDBJ databases">
        <title>Complete sequence of Chromosome 1 of Burkholderia cepacia AMMD.</title>
        <authorList>
            <consortium name="US DOE Joint Genome Institute"/>
            <person name="Copeland A."/>
            <person name="Lucas S."/>
            <person name="Lapidus A."/>
            <person name="Barry K."/>
            <person name="Detter J.C."/>
            <person name="Glavina del Rio T."/>
            <person name="Hammon N."/>
            <person name="Israni S."/>
            <person name="Pitluck S."/>
            <person name="Bruce D."/>
            <person name="Chain P."/>
            <person name="Malfatti S."/>
            <person name="Shin M."/>
            <person name="Vergez L."/>
            <person name="Schmutz J."/>
            <person name="Larimer F."/>
            <person name="Land M."/>
            <person name="Hauser L."/>
            <person name="Kyrpides N."/>
            <person name="Kim E."/>
            <person name="Parke J."/>
            <person name="Coenye T."/>
            <person name="Konstantinidis K."/>
            <person name="Ramette A."/>
            <person name="Tiedje J."/>
            <person name="Richardson P."/>
        </authorList>
    </citation>
    <scope>NUCLEOTIDE SEQUENCE [LARGE SCALE GENOMIC DNA]</scope>
    <source>
        <strain evidence="1">AMMD</strain>
    </source>
</reference>